<dbReference type="Proteomes" id="UP001211065">
    <property type="component" value="Unassembled WGS sequence"/>
</dbReference>
<dbReference type="EMBL" id="JADGJW010001254">
    <property type="protein sequence ID" value="KAJ3204900.1"/>
    <property type="molecule type" value="Genomic_DNA"/>
</dbReference>
<organism evidence="1 2">
    <name type="scientific">Clydaea vesicula</name>
    <dbReference type="NCBI Taxonomy" id="447962"/>
    <lineage>
        <taxon>Eukaryota</taxon>
        <taxon>Fungi</taxon>
        <taxon>Fungi incertae sedis</taxon>
        <taxon>Chytridiomycota</taxon>
        <taxon>Chytridiomycota incertae sedis</taxon>
        <taxon>Chytridiomycetes</taxon>
        <taxon>Lobulomycetales</taxon>
        <taxon>Lobulomycetaceae</taxon>
        <taxon>Clydaea</taxon>
    </lineage>
</organism>
<accession>A0AAD5XX79</accession>
<evidence type="ECO:0000313" key="2">
    <source>
        <dbReference type="Proteomes" id="UP001211065"/>
    </source>
</evidence>
<dbReference type="AlphaFoldDB" id="A0AAD5XX79"/>
<proteinExistence type="predicted"/>
<evidence type="ECO:0000313" key="1">
    <source>
        <dbReference type="EMBL" id="KAJ3204900.1"/>
    </source>
</evidence>
<protein>
    <submittedName>
        <fullName evidence="1">Uncharacterized protein</fullName>
    </submittedName>
</protein>
<name>A0AAD5XX79_9FUNG</name>
<reference evidence="1" key="1">
    <citation type="submission" date="2020-05" db="EMBL/GenBank/DDBJ databases">
        <title>Phylogenomic resolution of chytrid fungi.</title>
        <authorList>
            <person name="Stajich J.E."/>
            <person name="Amses K."/>
            <person name="Simmons R."/>
            <person name="Seto K."/>
            <person name="Myers J."/>
            <person name="Bonds A."/>
            <person name="Quandt C.A."/>
            <person name="Barry K."/>
            <person name="Liu P."/>
            <person name="Grigoriev I."/>
            <person name="Longcore J.E."/>
            <person name="James T.Y."/>
        </authorList>
    </citation>
    <scope>NUCLEOTIDE SEQUENCE</scope>
    <source>
        <strain evidence="1">JEL0476</strain>
    </source>
</reference>
<gene>
    <name evidence="1" type="ORF">HK099_000992</name>
</gene>
<keyword evidence="2" id="KW-1185">Reference proteome</keyword>
<comment type="caution">
    <text evidence="1">The sequence shown here is derived from an EMBL/GenBank/DDBJ whole genome shotgun (WGS) entry which is preliminary data.</text>
</comment>
<sequence>MKKRWTSTMIEKHSRFCKEDSYSRQIQVYVPTFDAALDRFELAMEGSYTDDYSFPPSLEKEIEKNFAVQSLNRRIEHRKIKGDVPCEKIEYGP</sequence>